<evidence type="ECO:0000256" key="1">
    <source>
        <dbReference type="ARBA" id="ARBA00004196"/>
    </source>
</evidence>
<dbReference type="OrthoDB" id="2652069at2"/>
<dbReference type="PANTHER" id="PTHR30532:SF1">
    <property type="entry name" value="IRON(3+)-HYDROXAMATE-BINDING PROTEIN FHUD"/>
    <property type="match status" value="1"/>
</dbReference>
<reference evidence="9" key="1">
    <citation type="submission" date="2015-07" db="EMBL/GenBank/DDBJ databases">
        <title>Genome sequencing project for genomic taxonomy and phylogenomics of Bacillus-like bacteria.</title>
        <authorList>
            <person name="Liu B."/>
            <person name="Wang J."/>
            <person name="Zhu Y."/>
            <person name="Liu G."/>
            <person name="Chen Q."/>
            <person name="Chen Z."/>
            <person name="Lan J."/>
            <person name="Che J."/>
            <person name="Ge C."/>
            <person name="Shi H."/>
            <person name="Pan Z."/>
            <person name="Liu X."/>
        </authorList>
    </citation>
    <scope>NUCLEOTIDE SEQUENCE [LARGE SCALE GENOMIC DNA]</scope>
    <source>
        <strain evidence="9">DSM 9887</strain>
    </source>
</reference>
<organism evidence="8 9">
    <name type="scientific">Brevibacillus reuszeri</name>
    <dbReference type="NCBI Taxonomy" id="54915"/>
    <lineage>
        <taxon>Bacteria</taxon>
        <taxon>Bacillati</taxon>
        <taxon>Bacillota</taxon>
        <taxon>Bacilli</taxon>
        <taxon>Bacillales</taxon>
        <taxon>Paenibacillaceae</taxon>
        <taxon>Brevibacillus</taxon>
    </lineage>
</organism>
<evidence type="ECO:0000256" key="5">
    <source>
        <dbReference type="SAM" id="SignalP"/>
    </source>
</evidence>
<dbReference type="Gene3D" id="3.40.50.1980">
    <property type="entry name" value="Nitrogenase molybdenum iron protein domain"/>
    <property type="match status" value="2"/>
</dbReference>
<keyword evidence="10" id="KW-1185">Reference proteome</keyword>
<proteinExistence type="inferred from homology"/>
<dbReference type="InterPro" id="IPR051313">
    <property type="entry name" value="Bact_iron-sidero_bind"/>
</dbReference>
<dbReference type="SUPFAM" id="SSF53807">
    <property type="entry name" value="Helical backbone' metal receptor"/>
    <property type="match status" value="1"/>
</dbReference>
<evidence type="ECO:0000256" key="4">
    <source>
        <dbReference type="ARBA" id="ARBA00022729"/>
    </source>
</evidence>
<dbReference type="RefSeq" id="WP_049740335.1">
    <property type="nucleotide sequence ID" value="NZ_BJON01000002.1"/>
</dbReference>
<comment type="similarity">
    <text evidence="2">Belongs to the bacterial solute-binding protein 8 family.</text>
</comment>
<feature type="chain" id="PRO_5038827880" evidence="5">
    <location>
        <begin position="29"/>
        <end position="322"/>
    </location>
</feature>
<accession>A0A0K9YRM1</accession>
<evidence type="ECO:0000256" key="2">
    <source>
        <dbReference type="ARBA" id="ARBA00008814"/>
    </source>
</evidence>
<dbReference type="Proteomes" id="UP000036834">
    <property type="component" value="Unassembled WGS sequence"/>
</dbReference>
<feature type="domain" description="Fe/B12 periplasmic-binding" evidence="6">
    <location>
        <begin position="62"/>
        <end position="322"/>
    </location>
</feature>
<dbReference type="PROSITE" id="PS50983">
    <property type="entry name" value="FE_B12_PBP"/>
    <property type="match status" value="1"/>
</dbReference>
<dbReference type="STRING" id="54915.ADS79_21065"/>
<dbReference type="InterPro" id="IPR002491">
    <property type="entry name" value="ABC_transptr_periplasmic_BD"/>
</dbReference>
<dbReference type="GO" id="GO:0030288">
    <property type="term" value="C:outer membrane-bounded periplasmic space"/>
    <property type="evidence" value="ECO:0007669"/>
    <property type="project" value="TreeGrafter"/>
</dbReference>
<dbReference type="AlphaFoldDB" id="A0A0K9YRM1"/>
<dbReference type="GO" id="GO:1901678">
    <property type="term" value="P:iron coordination entity transport"/>
    <property type="evidence" value="ECO:0007669"/>
    <property type="project" value="UniProtKB-ARBA"/>
</dbReference>
<comment type="subcellular location">
    <subcellularLocation>
        <location evidence="1">Cell envelope</location>
    </subcellularLocation>
</comment>
<dbReference type="EMBL" id="BJON01000002">
    <property type="protein sequence ID" value="GED66425.1"/>
    <property type="molecule type" value="Genomic_DNA"/>
</dbReference>
<comment type="caution">
    <text evidence="8">The sequence shown here is derived from an EMBL/GenBank/DDBJ whole genome shotgun (WGS) entry which is preliminary data.</text>
</comment>
<evidence type="ECO:0000313" key="7">
    <source>
        <dbReference type="EMBL" id="GED66425.1"/>
    </source>
</evidence>
<evidence type="ECO:0000256" key="3">
    <source>
        <dbReference type="ARBA" id="ARBA00022448"/>
    </source>
</evidence>
<reference evidence="7 10" key="3">
    <citation type="submission" date="2019-06" db="EMBL/GenBank/DDBJ databases">
        <title>Whole genome shotgun sequence of Brevibacillus reuszeri NBRC 15719.</title>
        <authorList>
            <person name="Hosoyama A."/>
            <person name="Uohara A."/>
            <person name="Ohji S."/>
            <person name="Ichikawa N."/>
        </authorList>
    </citation>
    <scope>NUCLEOTIDE SEQUENCE [LARGE SCALE GENOMIC DNA]</scope>
    <source>
        <strain evidence="7 10">NBRC 15719</strain>
    </source>
</reference>
<sequence length="322" mass="35075">MKKRSMTQIASTLMVCAALLVSACSGHTGNPSPEKTTPEQSASAERVLTDAMGNKVTLPAHPQKVIATYLEDHLIALGVKPVAQWSVGEGSVQGYLQKELAGIPAIPYDLPPEVVMSYSPDLILLESADLAVGEKYNQYAKIAPTYTIGVEKNTDWRKELLTVGEVLNKTDEAKAVLAAYEKKAQEAKEKLQQTVGPKTATALWVLPKSVFVVKENLSSGDVLYKDLGFTVPKIVHEVTKASEANWSKISLEKLATLDTDYLFIVNSKEVPMKDLVSDPVYANIPAVKNGHVYEFPKESSWLYSGTIANGQIIDDVLKSVLQ</sequence>
<gene>
    <name evidence="8" type="ORF">ADS79_21065</name>
    <name evidence="7" type="ORF">BRE01_01270</name>
</gene>
<evidence type="ECO:0000313" key="8">
    <source>
        <dbReference type="EMBL" id="KNB71302.1"/>
    </source>
</evidence>
<evidence type="ECO:0000313" key="9">
    <source>
        <dbReference type="Proteomes" id="UP000036834"/>
    </source>
</evidence>
<keyword evidence="3" id="KW-0813">Transport</keyword>
<dbReference type="Pfam" id="PF01497">
    <property type="entry name" value="Peripla_BP_2"/>
    <property type="match status" value="1"/>
</dbReference>
<dbReference type="PATRIC" id="fig|54915.3.peg.3338"/>
<evidence type="ECO:0000313" key="10">
    <source>
        <dbReference type="Proteomes" id="UP000319578"/>
    </source>
</evidence>
<dbReference type="EMBL" id="LGIQ01000009">
    <property type="protein sequence ID" value="KNB71302.1"/>
    <property type="molecule type" value="Genomic_DNA"/>
</dbReference>
<name>A0A0K9YRM1_9BACL</name>
<feature type="signal peptide" evidence="5">
    <location>
        <begin position="1"/>
        <end position="28"/>
    </location>
</feature>
<dbReference type="PROSITE" id="PS51257">
    <property type="entry name" value="PROKAR_LIPOPROTEIN"/>
    <property type="match status" value="1"/>
</dbReference>
<reference evidence="8" key="2">
    <citation type="submission" date="2015-07" db="EMBL/GenBank/DDBJ databases">
        <title>MeaNS - Measles Nucleotide Surveillance Program.</title>
        <authorList>
            <person name="Tran T."/>
            <person name="Druce J."/>
        </authorList>
    </citation>
    <scope>NUCLEOTIDE SEQUENCE</scope>
    <source>
        <strain evidence="8">DSM 9887</strain>
    </source>
</reference>
<dbReference type="Proteomes" id="UP000319578">
    <property type="component" value="Unassembled WGS sequence"/>
</dbReference>
<keyword evidence="4 5" id="KW-0732">Signal</keyword>
<evidence type="ECO:0000259" key="6">
    <source>
        <dbReference type="PROSITE" id="PS50983"/>
    </source>
</evidence>
<protein>
    <submittedName>
        <fullName evidence="7 8">ABC transporter substrate-binding protein</fullName>
    </submittedName>
</protein>
<dbReference type="PANTHER" id="PTHR30532">
    <property type="entry name" value="IRON III DICITRATE-BINDING PERIPLASMIC PROTEIN"/>
    <property type="match status" value="1"/>
</dbReference>